<dbReference type="STRING" id="1005928.SAMN04487859_10948"/>
<evidence type="ECO:0000256" key="1">
    <source>
        <dbReference type="SAM" id="Phobius"/>
    </source>
</evidence>
<accession>A0A1I5C088</accession>
<evidence type="ECO:0000313" key="3">
    <source>
        <dbReference type="Proteomes" id="UP000198599"/>
    </source>
</evidence>
<keyword evidence="3" id="KW-1185">Reference proteome</keyword>
<dbReference type="Proteomes" id="UP000198599">
    <property type="component" value="Unassembled WGS sequence"/>
</dbReference>
<dbReference type="AlphaFoldDB" id="A0A1I5C088"/>
<dbReference type="EMBL" id="FOVP01000009">
    <property type="protein sequence ID" value="SFN80336.1"/>
    <property type="molecule type" value="Genomic_DNA"/>
</dbReference>
<organism evidence="2 3">
    <name type="scientific">Roseovarius lutimaris</name>
    <dbReference type="NCBI Taxonomy" id="1005928"/>
    <lineage>
        <taxon>Bacteria</taxon>
        <taxon>Pseudomonadati</taxon>
        <taxon>Pseudomonadota</taxon>
        <taxon>Alphaproteobacteria</taxon>
        <taxon>Rhodobacterales</taxon>
        <taxon>Roseobacteraceae</taxon>
        <taxon>Roseovarius</taxon>
    </lineage>
</organism>
<reference evidence="3" key="1">
    <citation type="submission" date="2016-10" db="EMBL/GenBank/DDBJ databases">
        <authorList>
            <person name="Varghese N."/>
            <person name="Submissions S."/>
        </authorList>
    </citation>
    <scope>NUCLEOTIDE SEQUENCE [LARGE SCALE GENOMIC DNA]</scope>
    <source>
        <strain evidence="3">DSM 28463</strain>
    </source>
</reference>
<feature type="transmembrane region" description="Helical" evidence="1">
    <location>
        <begin position="51"/>
        <end position="70"/>
    </location>
</feature>
<keyword evidence="1" id="KW-0812">Transmembrane</keyword>
<keyword evidence="1" id="KW-1133">Transmembrane helix</keyword>
<proteinExistence type="predicted"/>
<keyword evidence="1" id="KW-0472">Membrane</keyword>
<dbReference type="OrthoDB" id="7866534at2"/>
<protein>
    <submittedName>
        <fullName evidence="2">Uncharacterized protein</fullName>
    </submittedName>
</protein>
<dbReference type="RefSeq" id="WP_092837834.1">
    <property type="nucleotide sequence ID" value="NZ_FOVP01000009.1"/>
</dbReference>
<gene>
    <name evidence="2" type="ORF">SAMN04487859_10948</name>
</gene>
<evidence type="ECO:0000313" key="2">
    <source>
        <dbReference type="EMBL" id="SFN80336.1"/>
    </source>
</evidence>
<name>A0A1I5C088_9RHOB</name>
<sequence length="114" mass="12719">MSDAFQGFDTRLKSIDRKRARLERGYVSKVSKDGLIVFRPKRRKSGIPVRGIIYLVAGFIFFKAVVIAHLGPNLYEERLVQLSQGSTIEQVGAVAMQSDPLSMILAGKLRAVLR</sequence>